<reference evidence="3 4" key="1">
    <citation type="submission" date="2024-10" db="EMBL/GenBank/DDBJ databases">
        <title>Updated reference genomes for cyclostephanoid diatoms.</title>
        <authorList>
            <person name="Roberts W.R."/>
            <person name="Alverson A.J."/>
        </authorList>
    </citation>
    <scope>NUCLEOTIDE SEQUENCE [LARGE SCALE GENOMIC DNA]</scope>
    <source>
        <strain evidence="3 4">AJA276-08</strain>
    </source>
</reference>
<dbReference type="AlphaFoldDB" id="A0ABD3PNQ9"/>
<feature type="region of interest" description="Disordered" evidence="2">
    <location>
        <begin position="50"/>
        <end position="88"/>
    </location>
</feature>
<accession>A0ABD3PNQ9</accession>
<sequence length="297" mass="31866">MPKRPSSPPDEPDKDNAKRARISGVDVSLAGKLWTSAASAGVAVLARVASPMRPSVPSSTSAVATAKPLPPPAAGASSSSNAKSTPNGNVASGGNAFLKLTRAATMSSSSSIAEVPTQSAASIDEKHRAAPTASNDKGATLGEEYPVIPFPKLPPAEVKSRLTKLLSASPWLLLLLSLANTTSAAFIASRRVWHNMIQMEGEMELYALRNELAASQNEVNVLRYRMDALERARDARERMLADDKEEFVGLFGPVKVAGAEKDRLTFDERKAWLEKMRLLEANKQLALSEFHKSLSEF</sequence>
<keyword evidence="1" id="KW-0175">Coiled coil</keyword>
<feature type="coiled-coil region" evidence="1">
    <location>
        <begin position="212"/>
        <end position="246"/>
    </location>
</feature>
<feature type="region of interest" description="Disordered" evidence="2">
    <location>
        <begin position="1"/>
        <end position="20"/>
    </location>
</feature>
<name>A0ABD3PNQ9_9STRA</name>
<evidence type="ECO:0000256" key="2">
    <source>
        <dbReference type="SAM" id="MobiDB-lite"/>
    </source>
</evidence>
<proteinExistence type="predicted"/>
<comment type="caution">
    <text evidence="3">The sequence shown here is derived from an EMBL/GenBank/DDBJ whole genome shotgun (WGS) entry which is preliminary data.</text>
</comment>
<feature type="compositionally biased region" description="Polar residues" evidence="2">
    <location>
        <begin position="109"/>
        <end position="121"/>
    </location>
</feature>
<feature type="region of interest" description="Disordered" evidence="2">
    <location>
        <begin position="109"/>
        <end position="141"/>
    </location>
</feature>
<feature type="compositionally biased region" description="Low complexity" evidence="2">
    <location>
        <begin position="74"/>
        <end position="88"/>
    </location>
</feature>
<evidence type="ECO:0000256" key="1">
    <source>
        <dbReference type="SAM" id="Coils"/>
    </source>
</evidence>
<dbReference type="EMBL" id="JALLAZ020000673">
    <property type="protein sequence ID" value="KAL3789643.1"/>
    <property type="molecule type" value="Genomic_DNA"/>
</dbReference>
<feature type="compositionally biased region" description="Low complexity" evidence="2">
    <location>
        <begin position="55"/>
        <end position="67"/>
    </location>
</feature>
<organism evidence="3 4">
    <name type="scientific">Stephanodiscus triporus</name>
    <dbReference type="NCBI Taxonomy" id="2934178"/>
    <lineage>
        <taxon>Eukaryota</taxon>
        <taxon>Sar</taxon>
        <taxon>Stramenopiles</taxon>
        <taxon>Ochrophyta</taxon>
        <taxon>Bacillariophyta</taxon>
        <taxon>Coscinodiscophyceae</taxon>
        <taxon>Thalassiosirophycidae</taxon>
        <taxon>Stephanodiscales</taxon>
        <taxon>Stephanodiscaceae</taxon>
        <taxon>Stephanodiscus</taxon>
    </lineage>
</organism>
<evidence type="ECO:0000313" key="3">
    <source>
        <dbReference type="EMBL" id="KAL3789643.1"/>
    </source>
</evidence>
<evidence type="ECO:0000313" key="4">
    <source>
        <dbReference type="Proteomes" id="UP001530315"/>
    </source>
</evidence>
<protein>
    <submittedName>
        <fullName evidence="3">Uncharacterized protein</fullName>
    </submittedName>
</protein>
<keyword evidence="4" id="KW-1185">Reference proteome</keyword>
<dbReference type="Proteomes" id="UP001530315">
    <property type="component" value="Unassembled WGS sequence"/>
</dbReference>
<gene>
    <name evidence="3" type="ORF">ACHAW5_002360</name>
</gene>